<keyword evidence="1" id="KW-0812">Transmembrane</keyword>
<dbReference type="InterPro" id="IPR035093">
    <property type="entry name" value="RelE/ParE_toxin_dom_sf"/>
</dbReference>
<dbReference type="InterPro" id="IPR009241">
    <property type="entry name" value="HigB-like"/>
</dbReference>
<accession>A0A0H4T7D9</accession>
<evidence type="ECO:0008006" key="3">
    <source>
        <dbReference type="Google" id="ProtNLM"/>
    </source>
</evidence>
<evidence type="ECO:0000256" key="1">
    <source>
        <dbReference type="SAM" id="Phobius"/>
    </source>
</evidence>
<keyword evidence="1" id="KW-0472">Membrane</keyword>
<organism evidence="2">
    <name type="scientific">uncultured Parcubacteria bacterium Rifle_16ft_4_minimus_37658</name>
    <dbReference type="NCBI Taxonomy" id="1665141"/>
    <lineage>
        <taxon>Bacteria</taxon>
        <taxon>Candidatus Parcubacteria</taxon>
        <taxon>environmental samples</taxon>
    </lineage>
</organism>
<dbReference type="AlphaFoldDB" id="A0A0H4T7D9"/>
<evidence type="ECO:0000313" key="2">
    <source>
        <dbReference type="EMBL" id="AKQ02640.1"/>
    </source>
</evidence>
<name>A0A0H4T7D9_9BACT</name>
<dbReference type="Pfam" id="PF05973">
    <property type="entry name" value="Gp49"/>
    <property type="match status" value="1"/>
</dbReference>
<dbReference type="SUPFAM" id="SSF143011">
    <property type="entry name" value="RelE-like"/>
    <property type="match status" value="1"/>
</dbReference>
<protein>
    <recommendedName>
        <fullName evidence="3">Phage-related protein</fullName>
    </recommendedName>
</protein>
<sequence length="126" mass="15127">MIYNEDGSSYKVKFYLDIKSGRSPVKDYIDKLNDRERAKVLKYIEFLRENKGVLDEPYSKHINGKVRELRVDFARQHHRIFYFIFVGRNIILLHAFLKKTPKTPTGEIKRAEERYKNVISNQKLYE</sequence>
<keyword evidence="1" id="KW-1133">Transmembrane helix</keyword>
<reference evidence="2" key="1">
    <citation type="journal article" date="2015" name="ISME J.">
        <title>Aquifer environment selects for microbial species cohorts in sediment and groundwater.</title>
        <authorList>
            <person name="Hug L.A."/>
            <person name="Thomas B.C."/>
            <person name="Brown C.T."/>
            <person name="Frischkorn K.R."/>
            <person name="Williams K.H."/>
            <person name="Tringe S.G."/>
            <person name="Banfield J.F."/>
        </authorList>
    </citation>
    <scope>NUCLEOTIDE SEQUENCE</scope>
</reference>
<dbReference type="EMBL" id="KT007001">
    <property type="protein sequence ID" value="AKQ02640.1"/>
    <property type="molecule type" value="Genomic_DNA"/>
</dbReference>
<proteinExistence type="predicted"/>
<feature type="transmembrane region" description="Helical" evidence="1">
    <location>
        <begin position="80"/>
        <end position="97"/>
    </location>
</feature>